<evidence type="ECO:0008006" key="4">
    <source>
        <dbReference type="Google" id="ProtNLM"/>
    </source>
</evidence>
<proteinExistence type="predicted"/>
<name>A0AAN7BVZ4_9PEZI</name>
<reference evidence="2" key="2">
    <citation type="submission" date="2023-05" db="EMBL/GenBank/DDBJ databases">
        <authorList>
            <consortium name="Lawrence Berkeley National Laboratory"/>
            <person name="Steindorff A."/>
            <person name="Hensen N."/>
            <person name="Bonometti L."/>
            <person name="Westerberg I."/>
            <person name="Brannstrom I.O."/>
            <person name="Guillou S."/>
            <person name="Cros-Aarteil S."/>
            <person name="Calhoun S."/>
            <person name="Haridas S."/>
            <person name="Kuo A."/>
            <person name="Mondo S."/>
            <person name="Pangilinan J."/>
            <person name="Riley R."/>
            <person name="Labutti K."/>
            <person name="Andreopoulos B."/>
            <person name="Lipzen A."/>
            <person name="Chen C."/>
            <person name="Yanf M."/>
            <person name="Daum C."/>
            <person name="Ng V."/>
            <person name="Clum A."/>
            <person name="Ohm R."/>
            <person name="Martin F."/>
            <person name="Silar P."/>
            <person name="Natvig D."/>
            <person name="Lalanne C."/>
            <person name="Gautier V."/>
            <person name="Ament-Velasquez S.L."/>
            <person name="Kruys A."/>
            <person name="Hutchinson M.I."/>
            <person name="Powell A.J."/>
            <person name="Barry K."/>
            <person name="Miller A.N."/>
            <person name="Grigoriev I.V."/>
            <person name="Debuchy R."/>
            <person name="Gladieux P."/>
            <person name="Thoren M.H."/>
            <person name="Johannesson H."/>
        </authorList>
    </citation>
    <scope>NUCLEOTIDE SEQUENCE</scope>
    <source>
        <strain evidence="2">CBS 990.96</strain>
    </source>
</reference>
<comment type="caution">
    <text evidence="2">The sequence shown here is derived from an EMBL/GenBank/DDBJ whole genome shotgun (WGS) entry which is preliminary data.</text>
</comment>
<dbReference type="Proteomes" id="UP001301958">
    <property type="component" value="Unassembled WGS sequence"/>
</dbReference>
<protein>
    <recommendedName>
        <fullName evidence="4">HypA protein</fullName>
    </recommendedName>
</protein>
<keyword evidence="1" id="KW-0560">Oxidoreductase</keyword>
<dbReference type="Pfam" id="PF14027">
    <property type="entry name" value="Questin_oxidase"/>
    <property type="match status" value="1"/>
</dbReference>
<dbReference type="AlphaFoldDB" id="A0AAN7BVZ4"/>
<reference evidence="2" key="1">
    <citation type="journal article" date="2023" name="Mol. Phylogenet. Evol.">
        <title>Genome-scale phylogeny and comparative genomics of the fungal order Sordariales.</title>
        <authorList>
            <person name="Hensen N."/>
            <person name="Bonometti L."/>
            <person name="Westerberg I."/>
            <person name="Brannstrom I.O."/>
            <person name="Guillou S."/>
            <person name="Cros-Aarteil S."/>
            <person name="Calhoun S."/>
            <person name="Haridas S."/>
            <person name="Kuo A."/>
            <person name="Mondo S."/>
            <person name="Pangilinan J."/>
            <person name="Riley R."/>
            <person name="LaButti K."/>
            <person name="Andreopoulos B."/>
            <person name="Lipzen A."/>
            <person name="Chen C."/>
            <person name="Yan M."/>
            <person name="Daum C."/>
            <person name="Ng V."/>
            <person name="Clum A."/>
            <person name="Steindorff A."/>
            <person name="Ohm R.A."/>
            <person name="Martin F."/>
            <person name="Silar P."/>
            <person name="Natvig D.O."/>
            <person name="Lalanne C."/>
            <person name="Gautier V."/>
            <person name="Ament-Velasquez S.L."/>
            <person name="Kruys A."/>
            <person name="Hutchinson M.I."/>
            <person name="Powell A.J."/>
            <person name="Barry K."/>
            <person name="Miller A.N."/>
            <person name="Grigoriev I.V."/>
            <person name="Debuchy R."/>
            <person name="Gladieux P."/>
            <person name="Hiltunen Thoren M."/>
            <person name="Johannesson H."/>
        </authorList>
    </citation>
    <scope>NUCLEOTIDE SEQUENCE</scope>
    <source>
        <strain evidence="2">CBS 990.96</strain>
    </source>
</reference>
<evidence type="ECO:0000313" key="2">
    <source>
        <dbReference type="EMBL" id="KAK4230441.1"/>
    </source>
</evidence>
<evidence type="ECO:0000256" key="1">
    <source>
        <dbReference type="ARBA" id="ARBA00023002"/>
    </source>
</evidence>
<dbReference type="PANTHER" id="PTHR35870">
    <property type="entry name" value="PROTEIN, PUTATIVE (AFU_ORTHOLOGUE AFUA_5G03330)-RELATED"/>
    <property type="match status" value="1"/>
</dbReference>
<dbReference type="InterPro" id="IPR025337">
    <property type="entry name" value="Questin_oxidase-like"/>
</dbReference>
<evidence type="ECO:0000313" key="3">
    <source>
        <dbReference type="Proteomes" id="UP001301958"/>
    </source>
</evidence>
<accession>A0AAN7BVZ4</accession>
<dbReference type="EMBL" id="MU865299">
    <property type="protein sequence ID" value="KAK4230441.1"/>
    <property type="molecule type" value="Genomic_DNA"/>
</dbReference>
<sequence length="437" mass="49931">MHITPDNTGLWGVKQTEEAAKKVTDLLQEDMEQHHVFFNKDHFHNHIPHHLLALYGTQCTSISLIQKAYDNNVNYQRSVLPRHNQDTKVFSSGNPWPSTAKKYLGKEEFYPDFLTFFQSEIDKNGIPEVLNSYLFGDWEEMMPRLFGGALHPLIQLMYGMEWNQPAIVAEALAQTAVHSDQMKEYLQSAESRQSQKGRMGRMVDLFNEVRSNEKVSTAARSSDNQKIYDGVLERAKEEMISLASRVKIGVDEIEERTAEMFETCVYVAAAAARYGRVKLGKADKFDFFLMHHVNSSPIFVTINAQEWITKETKARTLEWKVRMDLLQYAARGVPELGVDKLTGYQPKNAREGESIQDIISRLHEFPDDGHGIKLGRAAVVCRNFCKKYEDQGKDWVQIQGDDTWKKVCHLIVDSVEAPGDTWVRSGGFDEAWEVSCV</sequence>
<gene>
    <name evidence="2" type="ORF">QBC38DRAFT_507535</name>
</gene>
<dbReference type="GO" id="GO:0016491">
    <property type="term" value="F:oxidoreductase activity"/>
    <property type="evidence" value="ECO:0007669"/>
    <property type="project" value="UniProtKB-KW"/>
</dbReference>
<dbReference type="PANTHER" id="PTHR35870:SF1">
    <property type="entry name" value="PROTEIN, PUTATIVE (AFU_ORTHOLOGUE AFUA_5G03330)-RELATED"/>
    <property type="match status" value="1"/>
</dbReference>
<keyword evidence="3" id="KW-1185">Reference proteome</keyword>
<organism evidence="2 3">
    <name type="scientific">Podospora fimiseda</name>
    <dbReference type="NCBI Taxonomy" id="252190"/>
    <lineage>
        <taxon>Eukaryota</taxon>
        <taxon>Fungi</taxon>
        <taxon>Dikarya</taxon>
        <taxon>Ascomycota</taxon>
        <taxon>Pezizomycotina</taxon>
        <taxon>Sordariomycetes</taxon>
        <taxon>Sordariomycetidae</taxon>
        <taxon>Sordariales</taxon>
        <taxon>Podosporaceae</taxon>
        <taxon>Podospora</taxon>
    </lineage>
</organism>